<dbReference type="STRING" id="27342.A0A0H2S1I4"/>
<accession>A0A0H2S1I4</accession>
<protein>
    <submittedName>
        <fullName evidence="7">Metallo-hydrolase/oxidoreductase</fullName>
    </submittedName>
</protein>
<evidence type="ECO:0000256" key="2">
    <source>
        <dbReference type="ARBA" id="ARBA00007749"/>
    </source>
</evidence>
<proteinExistence type="inferred from homology"/>
<dbReference type="AlphaFoldDB" id="A0A0H2S1I4"/>
<dbReference type="InParanoid" id="A0A0H2S1I4"/>
<keyword evidence="4 7" id="KW-0378">Hydrolase</keyword>
<evidence type="ECO:0000256" key="5">
    <source>
        <dbReference type="ARBA" id="ARBA00022833"/>
    </source>
</evidence>
<dbReference type="Gene3D" id="3.60.15.10">
    <property type="entry name" value="Ribonuclease Z/Hydroxyacylglutathione hydrolase-like"/>
    <property type="match status" value="1"/>
</dbReference>
<keyword evidence="8" id="KW-1185">Reference proteome</keyword>
<feature type="domain" description="Metallo-beta-lactamase" evidence="6">
    <location>
        <begin position="46"/>
        <end position="279"/>
    </location>
</feature>
<evidence type="ECO:0000259" key="6">
    <source>
        <dbReference type="SMART" id="SM00849"/>
    </source>
</evidence>
<organism evidence="7 8">
    <name type="scientific">Schizopora paradoxa</name>
    <dbReference type="NCBI Taxonomy" id="27342"/>
    <lineage>
        <taxon>Eukaryota</taxon>
        <taxon>Fungi</taxon>
        <taxon>Dikarya</taxon>
        <taxon>Basidiomycota</taxon>
        <taxon>Agaricomycotina</taxon>
        <taxon>Agaricomycetes</taxon>
        <taxon>Hymenochaetales</taxon>
        <taxon>Schizoporaceae</taxon>
        <taxon>Schizopora</taxon>
    </lineage>
</organism>
<comment type="cofactor">
    <cofactor evidence="1">
        <name>Zn(2+)</name>
        <dbReference type="ChEBI" id="CHEBI:29105"/>
    </cofactor>
</comment>
<dbReference type="GO" id="GO:0046872">
    <property type="term" value="F:metal ion binding"/>
    <property type="evidence" value="ECO:0007669"/>
    <property type="project" value="UniProtKB-KW"/>
</dbReference>
<dbReference type="Pfam" id="PF00753">
    <property type="entry name" value="Lactamase_B"/>
    <property type="match status" value="1"/>
</dbReference>
<reference evidence="7 8" key="1">
    <citation type="submission" date="2015-04" db="EMBL/GenBank/DDBJ databases">
        <title>Complete genome sequence of Schizopora paradoxa KUC8140, a cosmopolitan wood degrader in East Asia.</title>
        <authorList>
            <consortium name="DOE Joint Genome Institute"/>
            <person name="Min B."/>
            <person name="Park H."/>
            <person name="Jang Y."/>
            <person name="Kim J.-J."/>
            <person name="Kim K.H."/>
            <person name="Pangilinan J."/>
            <person name="Lipzen A."/>
            <person name="Riley R."/>
            <person name="Grigoriev I.V."/>
            <person name="Spatafora J.W."/>
            <person name="Choi I.-G."/>
        </authorList>
    </citation>
    <scope>NUCLEOTIDE SEQUENCE [LARGE SCALE GENOMIC DNA]</scope>
    <source>
        <strain evidence="7 8">KUC8140</strain>
    </source>
</reference>
<dbReference type="CDD" id="cd07730">
    <property type="entry name" value="metallo-hydrolase-like_MBL-fold"/>
    <property type="match status" value="1"/>
</dbReference>
<evidence type="ECO:0000313" key="8">
    <source>
        <dbReference type="Proteomes" id="UP000053477"/>
    </source>
</evidence>
<dbReference type="GO" id="GO:0016787">
    <property type="term" value="F:hydrolase activity"/>
    <property type="evidence" value="ECO:0007669"/>
    <property type="project" value="UniProtKB-KW"/>
</dbReference>
<comment type="similarity">
    <text evidence="2">Belongs to the metallo-beta-lactamase superfamily.</text>
</comment>
<sequence>MASTALPPPGENQVYWDVSVLEGGHLVLDISFFITTASPGTKFGVPCLSFLLKNSVTKEYFLFDLGVRKDYDNYPPPVKEIFFPTAPCTVPQDVVESLEKGGVKPTDIKHVCISHLHWDHVGHPPLFSNATFLLGSEGKTLLSPAYPEDPTSPYSDDYPKDKTKFLSIHEPGWTPLGPFPHALDYFGDGSLYIIDAPGHVPGHINALVRTSADGGWIYLAGDSAHHWSLITGESEIAGTPTGLGRFSGCAHEKKEVAAENMRRVRELTKMPRVRVILAHDEPWYKENKGGNAFWPGKLPSL</sequence>
<dbReference type="PANTHER" id="PTHR42978:SF2">
    <property type="entry name" value="102 KBASES UNSTABLE REGION: FROM 1 TO 119443"/>
    <property type="match status" value="1"/>
</dbReference>
<gene>
    <name evidence="7" type="ORF">SCHPADRAFT_921929</name>
</gene>
<dbReference type="EMBL" id="KQ086014">
    <property type="protein sequence ID" value="KLO10876.1"/>
    <property type="molecule type" value="Genomic_DNA"/>
</dbReference>
<evidence type="ECO:0000256" key="4">
    <source>
        <dbReference type="ARBA" id="ARBA00022801"/>
    </source>
</evidence>
<dbReference type="Proteomes" id="UP000053477">
    <property type="component" value="Unassembled WGS sequence"/>
</dbReference>
<keyword evidence="5" id="KW-0862">Zinc</keyword>
<evidence type="ECO:0000256" key="1">
    <source>
        <dbReference type="ARBA" id="ARBA00001947"/>
    </source>
</evidence>
<dbReference type="InterPro" id="IPR036866">
    <property type="entry name" value="RibonucZ/Hydroxyglut_hydro"/>
</dbReference>
<dbReference type="PANTHER" id="PTHR42978">
    <property type="entry name" value="QUORUM-QUENCHING LACTONASE YTNP-RELATED-RELATED"/>
    <property type="match status" value="1"/>
</dbReference>
<dbReference type="SUPFAM" id="SSF56281">
    <property type="entry name" value="Metallo-hydrolase/oxidoreductase"/>
    <property type="match status" value="1"/>
</dbReference>
<dbReference type="InterPro" id="IPR001279">
    <property type="entry name" value="Metallo-B-lactamas"/>
</dbReference>
<dbReference type="OrthoDB" id="10250730at2759"/>
<dbReference type="SMART" id="SM00849">
    <property type="entry name" value="Lactamase_B"/>
    <property type="match status" value="1"/>
</dbReference>
<evidence type="ECO:0000313" key="7">
    <source>
        <dbReference type="EMBL" id="KLO10876.1"/>
    </source>
</evidence>
<keyword evidence="3" id="KW-0479">Metal-binding</keyword>
<dbReference type="InterPro" id="IPR051013">
    <property type="entry name" value="MBL_superfamily_lactonases"/>
</dbReference>
<evidence type="ECO:0000256" key="3">
    <source>
        <dbReference type="ARBA" id="ARBA00022723"/>
    </source>
</evidence>
<name>A0A0H2S1I4_9AGAM</name>